<dbReference type="AlphaFoldDB" id="A0A377QYS8"/>
<dbReference type="Proteomes" id="UP000254293">
    <property type="component" value="Unassembled WGS sequence"/>
</dbReference>
<name>A0A377QYS8_9NEIS</name>
<dbReference type="OrthoDB" id="148878at2"/>
<dbReference type="PROSITE" id="PS51257">
    <property type="entry name" value="PROKAR_LIPOPROTEIN"/>
    <property type="match status" value="1"/>
</dbReference>
<organism evidence="2 3">
    <name type="scientific">Kingella potus</name>
    <dbReference type="NCBI Taxonomy" id="265175"/>
    <lineage>
        <taxon>Bacteria</taxon>
        <taxon>Pseudomonadati</taxon>
        <taxon>Pseudomonadota</taxon>
        <taxon>Betaproteobacteria</taxon>
        <taxon>Neisseriales</taxon>
        <taxon>Neisseriaceae</taxon>
        <taxon>Kingella</taxon>
    </lineage>
</organism>
<proteinExistence type="predicted"/>
<gene>
    <name evidence="2" type="ORF">NCTC13336_00087</name>
</gene>
<feature type="chain" id="PRO_5016903116" evidence="1">
    <location>
        <begin position="23"/>
        <end position="85"/>
    </location>
</feature>
<dbReference type="InterPro" id="IPR005590">
    <property type="entry name" value="DUF333"/>
</dbReference>
<evidence type="ECO:0000313" key="2">
    <source>
        <dbReference type="EMBL" id="STQ99900.1"/>
    </source>
</evidence>
<dbReference type="EMBL" id="UGJJ01000001">
    <property type="protein sequence ID" value="STQ99900.1"/>
    <property type="molecule type" value="Genomic_DNA"/>
</dbReference>
<dbReference type="PANTHER" id="PTHR38008:SF2">
    <property type="entry name" value="HEMOLYSIN"/>
    <property type="match status" value="1"/>
</dbReference>
<dbReference type="Pfam" id="PF03891">
    <property type="entry name" value="DUF333"/>
    <property type="match status" value="1"/>
</dbReference>
<accession>A0A377QYS8</accession>
<reference evidence="2 3" key="1">
    <citation type="submission" date="2018-06" db="EMBL/GenBank/DDBJ databases">
        <authorList>
            <consortium name="Pathogen Informatics"/>
            <person name="Doyle S."/>
        </authorList>
    </citation>
    <scope>NUCLEOTIDE SEQUENCE [LARGE SCALE GENOMIC DNA]</scope>
    <source>
        <strain evidence="2 3">NCTC13336</strain>
    </source>
</reference>
<keyword evidence="1" id="KW-0732">Signal</keyword>
<dbReference type="RefSeq" id="WP_115307246.1">
    <property type="nucleotide sequence ID" value="NZ_CP091516.1"/>
</dbReference>
<evidence type="ECO:0000256" key="1">
    <source>
        <dbReference type="SAM" id="SignalP"/>
    </source>
</evidence>
<feature type="signal peptide" evidence="1">
    <location>
        <begin position="1"/>
        <end position="22"/>
    </location>
</feature>
<keyword evidence="3" id="KW-1185">Reference proteome</keyword>
<sequence>MKTIHTLSALAAAAVLSACSTADQPAAQPESTAVGMANPASVYCVEQGGKSEIRKDKEGNEYGMCRLPDGSVVDEWDYYRQNHKE</sequence>
<evidence type="ECO:0000313" key="3">
    <source>
        <dbReference type="Proteomes" id="UP000254293"/>
    </source>
</evidence>
<protein>
    <submittedName>
        <fullName evidence="2">Hemolysin</fullName>
    </submittedName>
</protein>
<dbReference type="PANTHER" id="PTHR38008">
    <property type="entry name" value="HEMOLYSIN-RELATED"/>
    <property type="match status" value="1"/>
</dbReference>